<feature type="region of interest" description="Disordered" evidence="1">
    <location>
        <begin position="1"/>
        <end position="57"/>
    </location>
</feature>
<gene>
    <name evidence="2" type="ORF">AVDCRST_MAG54-3621</name>
</gene>
<name>A0A6J4JL25_9PSEU</name>
<evidence type="ECO:0000256" key="1">
    <source>
        <dbReference type="SAM" id="MobiDB-lite"/>
    </source>
</evidence>
<organism evidence="2">
    <name type="scientific">uncultured Actinomycetospora sp</name>
    <dbReference type="NCBI Taxonomy" id="1135996"/>
    <lineage>
        <taxon>Bacteria</taxon>
        <taxon>Bacillati</taxon>
        <taxon>Actinomycetota</taxon>
        <taxon>Actinomycetes</taxon>
        <taxon>Pseudonocardiales</taxon>
        <taxon>Pseudonocardiaceae</taxon>
        <taxon>Actinomycetospora</taxon>
        <taxon>environmental samples</taxon>
    </lineage>
</organism>
<dbReference type="AlphaFoldDB" id="A0A6J4JL25"/>
<proteinExistence type="predicted"/>
<accession>A0A6J4JL25</accession>
<protein>
    <submittedName>
        <fullName evidence="2">Transcription_WhiB</fullName>
    </submittedName>
</protein>
<feature type="non-terminal residue" evidence="2">
    <location>
        <position position="1"/>
    </location>
</feature>
<reference evidence="2" key="1">
    <citation type="submission" date="2020-02" db="EMBL/GenBank/DDBJ databases">
        <authorList>
            <person name="Meier V. D."/>
        </authorList>
    </citation>
    <scope>NUCLEOTIDE SEQUENCE</scope>
    <source>
        <strain evidence="2">AVDCRST_MAG54</strain>
    </source>
</reference>
<feature type="non-terminal residue" evidence="2">
    <location>
        <position position="86"/>
    </location>
</feature>
<sequence>EGRPVGAGHDHRGRAGMAGARAVRADRSGGVLPREGREHPGGQADLQQLRRPHRVPRVRARARRALRDLGRALRARAPSPQAPGGL</sequence>
<dbReference type="EMBL" id="CADCTH010000460">
    <property type="protein sequence ID" value="CAA9281241.1"/>
    <property type="molecule type" value="Genomic_DNA"/>
</dbReference>
<evidence type="ECO:0000313" key="2">
    <source>
        <dbReference type="EMBL" id="CAA9281241.1"/>
    </source>
</evidence>